<dbReference type="Proteomes" id="UP001385951">
    <property type="component" value="Unassembled WGS sequence"/>
</dbReference>
<name>A0AAW0GA71_9APHY</name>
<accession>A0AAW0GA71</accession>
<evidence type="ECO:0000313" key="2">
    <source>
        <dbReference type="Proteomes" id="UP001385951"/>
    </source>
</evidence>
<organism evidence="1 2">
    <name type="scientific">Cerrena zonata</name>
    <dbReference type="NCBI Taxonomy" id="2478898"/>
    <lineage>
        <taxon>Eukaryota</taxon>
        <taxon>Fungi</taxon>
        <taxon>Dikarya</taxon>
        <taxon>Basidiomycota</taxon>
        <taxon>Agaricomycotina</taxon>
        <taxon>Agaricomycetes</taxon>
        <taxon>Polyporales</taxon>
        <taxon>Cerrenaceae</taxon>
        <taxon>Cerrena</taxon>
    </lineage>
</organism>
<proteinExistence type="predicted"/>
<keyword evidence="2" id="KW-1185">Reference proteome</keyword>
<reference evidence="1 2" key="1">
    <citation type="submission" date="2022-09" db="EMBL/GenBank/DDBJ databases">
        <authorList>
            <person name="Palmer J.M."/>
        </authorList>
    </citation>
    <scope>NUCLEOTIDE SEQUENCE [LARGE SCALE GENOMIC DNA]</scope>
    <source>
        <strain evidence="1 2">DSM 7382</strain>
    </source>
</reference>
<evidence type="ECO:0000313" key="1">
    <source>
        <dbReference type="EMBL" id="KAK7689302.1"/>
    </source>
</evidence>
<sequence>MVENTGPAVRMPGTYPALPPAPPSIPPAPPSIPPFPAPHGVQVPCPRDVLGIFTCPISVNTISMLLLMSNQSIWGLDSMRSQLLCGLPTANVPSGEVPMLSVVAQRPRLSIVPLKFSISISGNIRSWSMPSGP</sequence>
<gene>
    <name evidence="1" type="ORF">QCA50_007093</name>
</gene>
<dbReference type="EMBL" id="JASBNA010000008">
    <property type="protein sequence ID" value="KAK7689302.1"/>
    <property type="molecule type" value="Genomic_DNA"/>
</dbReference>
<comment type="caution">
    <text evidence="1">The sequence shown here is derived from an EMBL/GenBank/DDBJ whole genome shotgun (WGS) entry which is preliminary data.</text>
</comment>
<dbReference type="AlphaFoldDB" id="A0AAW0GA71"/>
<protein>
    <submittedName>
        <fullName evidence="1">Uncharacterized protein</fullName>
    </submittedName>
</protein>